<protein>
    <submittedName>
        <fullName evidence="2">Uncharacterized protein</fullName>
    </submittedName>
</protein>
<dbReference type="AlphaFoldDB" id="A0A6G7ZN05"/>
<keyword evidence="3" id="KW-1185">Reference proteome</keyword>
<proteinExistence type="predicted"/>
<sequence>MAKKATSGTTGAKASAKPKSSPKKASGSKAVTKPSARARSGGSTRNEGNGAADMLLKLLESPLVADLLAVGATAALAALTEHRYSARTGSGEGRGAKRALKGAVTAAAAAMGRRIANEFDEIKSAAKSKRDEAA</sequence>
<gene>
    <name evidence="2" type="ORF">G7078_05510</name>
</gene>
<dbReference type="EMBL" id="CP049871">
    <property type="protein sequence ID" value="QIL02299.1"/>
    <property type="molecule type" value="Genomic_DNA"/>
</dbReference>
<accession>A0A6G7ZN05</accession>
<name>A0A6G7ZN05_9SPHN</name>
<organism evidence="2 3">
    <name type="scientific">Sphingomonas sinipercae</name>
    <dbReference type="NCBI Taxonomy" id="2714944"/>
    <lineage>
        <taxon>Bacteria</taxon>
        <taxon>Pseudomonadati</taxon>
        <taxon>Pseudomonadota</taxon>
        <taxon>Alphaproteobacteria</taxon>
        <taxon>Sphingomonadales</taxon>
        <taxon>Sphingomonadaceae</taxon>
        <taxon>Sphingomonas</taxon>
    </lineage>
</organism>
<evidence type="ECO:0000256" key="1">
    <source>
        <dbReference type="SAM" id="MobiDB-lite"/>
    </source>
</evidence>
<feature type="region of interest" description="Disordered" evidence="1">
    <location>
        <begin position="1"/>
        <end position="49"/>
    </location>
</feature>
<feature type="compositionally biased region" description="Low complexity" evidence="1">
    <location>
        <begin position="1"/>
        <end position="30"/>
    </location>
</feature>
<dbReference type="KEGG" id="ssin:G7078_05510"/>
<dbReference type="RefSeq" id="WP_166093825.1">
    <property type="nucleotide sequence ID" value="NZ_CP049871.1"/>
</dbReference>
<reference evidence="2 3" key="1">
    <citation type="submission" date="2020-03" db="EMBL/GenBank/DDBJ databases">
        <title>Sphingomonas sp. nov., isolated from fish.</title>
        <authorList>
            <person name="Hyun D.-W."/>
            <person name="Bae J.-W."/>
        </authorList>
    </citation>
    <scope>NUCLEOTIDE SEQUENCE [LARGE SCALE GENOMIC DNA]</scope>
    <source>
        <strain evidence="2 3">HDW15C</strain>
    </source>
</reference>
<dbReference type="Proteomes" id="UP000502502">
    <property type="component" value="Chromosome"/>
</dbReference>
<evidence type="ECO:0000313" key="3">
    <source>
        <dbReference type="Proteomes" id="UP000502502"/>
    </source>
</evidence>
<evidence type="ECO:0000313" key="2">
    <source>
        <dbReference type="EMBL" id="QIL02299.1"/>
    </source>
</evidence>